<evidence type="ECO:0000256" key="2">
    <source>
        <dbReference type="RuleBase" id="RU003936"/>
    </source>
</evidence>
<dbReference type="Pfam" id="PF00543">
    <property type="entry name" value="P-II"/>
    <property type="match status" value="1"/>
</dbReference>
<dbReference type="OrthoDB" id="9802729at2"/>
<dbReference type="EMBL" id="LJCO01000011">
    <property type="protein sequence ID" value="KPV45229.1"/>
    <property type="molecule type" value="Genomic_DNA"/>
</dbReference>
<dbReference type="AlphaFoldDB" id="A0A0N8PPT6"/>
<keyword evidence="1" id="KW-0597">Phosphoprotein</keyword>
<dbReference type="SUPFAM" id="SSF54913">
    <property type="entry name" value="GlnB-like"/>
    <property type="match status" value="1"/>
</dbReference>
<dbReference type="InterPro" id="IPR017918">
    <property type="entry name" value="N-reg_PII_CS"/>
</dbReference>
<dbReference type="InterPro" id="IPR002187">
    <property type="entry name" value="N-reg_PII"/>
</dbReference>
<dbReference type="SMART" id="SM00938">
    <property type="entry name" value="P-II"/>
    <property type="match status" value="1"/>
</dbReference>
<comment type="similarity">
    <text evidence="2">Belongs to the P(II) protein family.</text>
</comment>
<dbReference type="PROSITE" id="PS00638">
    <property type="entry name" value="PII_GLNB_CTER"/>
    <property type="match status" value="1"/>
</dbReference>
<organism evidence="3 4">
    <name type="scientific">Alicyclobacillus ferrooxydans</name>
    <dbReference type="NCBI Taxonomy" id="471514"/>
    <lineage>
        <taxon>Bacteria</taxon>
        <taxon>Bacillati</taxon>
        <taxon>Bacillota</taxon>
        <taxon>Bacilli</taxon>
        <taxon>Bacillales</taxon>
        <taxon>Alicyclobacillaceae</taxon>
        <taxon>Alicyclobacillus</taxon>
    </lineage>
</organism>
<dbReference type="GO" id="GO:0005829">
    <property type="term" value="C:cytosol"/>
    <property type="evidence" value="ECO:0007669"/>
    <property type="project" value="TreeGrafter"/>
</dbReference>
<reference evidence="3 4" key="1">
    <citation type="submission" date="2015-09" db="EMBL/GenBank/DDBJ databases">
        <title>Draft genome sequence of Alicyclobacillus ferrooxydans DSM 22381.</title>
        <authorList>
            <person name="Hemp J."/>
        </authorList>
    </citation>
    <scope>NUCLEOTIDE SEQUENCE [LARGE SCALE GENOMIC DNA]</scope>
    <source>
        <strain evidence="3 4">TC-34</strain>
    </source>
</reference>
<dbReference type="GO" id="GO:0030234">
    <property type="term" value="F:enzyme regulator activity"/>
    <property type="evidence" value="ECO:0007669"/>
    <property type="project" value="InterPro"/>
</dbReference>
<dbReference type="PANTHER" id="PTHR30115">
    <property type="entry name" value="NITROGEN REGULATORY PROTEIN P-II"/>
    <property type="match status" value="1"/>
</dbReference>
<dbReference type="PANTHER" id="PTHR30115:SF11">
    <property type="entry name" value="NITROGEN REGULATORY PROTEIN P-II HOMOLOG"/>
    <property type="match status" value="1"/>
</dbReference>
<evidence type="ECO:0000256" key="1">
    <source>
        <dbReference type="PIRSR" id="PIRSR602187-50"/>
    </source>
</evidence>
<dbReference type="PATRIC" id="fig|471514.4.peg.2758"/>
<dbReference type="RefSeq" id="WP_054967552.1">
    <property type="nucleotide sequence ID" value="NZ_LJCO01000011.1"/>
</dbReference>
<proteinExistence type="inferred from homology"/>
<dbReference type="STRING" id="471514.AN477_02140"/>
<accession>A0A0N8PPT6</accession>
<evidence type="ECO:0000313" key="3">
    <source>
        <dbReference type="EMBL" id="KPV45229.1"/>
    </source>
</evidence>
<keyword evidence="4" id="KW-1185">Reference proteome</keyword>
<dbReference type="PROSITE" id="PS51343">
    <property type="entry name" value="PII_GLNB_DOM"/>
    <property type="match status" value="1"/>
</dbReference>
<dbReference type="Proteomes" id="UP000050482">
    <property type="component" value="Unassembled WGS sequence"/>
</dbReference>
<dbReference type="InterPro" id="IPR015867">
    <property type="entry name" value="N-reg_PII/ATP_PRibTrfase_C"/>
</dbReference>
<protein>
    <recommendedName>
        <fullName evidence="5">Transcriptional regulator</fullName>
    </recommendedName>
</protein>
<sequence>MKRIDAIIRPEKLQAVIKELRQINVSGFTVIPAQGRGQQKDLHGVYRGHTYDINLHSKIKLEIVVSNDFLQPTIQAIIGAAQTGRMGDGKIFVYDVEEAYNIRTGLVDETIDELNR</sequence>
<dbReference type="PRINTS" id="PR00340">
    <property type="entry name" value="PIIGLNB"/>
</dbReference>
<comment type="caution">
    <text evidence="3">The sequence shown here is derived from an EMBL/GenBank/DDBJ whole genome shotgun (WGS) entry which is preliminary data.</text>
</comment>
<dbReference type="GO" id="GO:0005524">
    <property type="term" value="F:ATP binding"/>
    <property type="evidence" value="ECO:0007669"/>
    <property type="project" value="TreeGrafter"/>
</dbReference>
<gene>
    <name evidence="3" type="ORF">AN477_02140</name>
</gene>
<dbReference type="InterPro" id="IPR011322">
    <property type="entry name" value="N-reg_PII-like_a/b"/>
</dbReference>
<name>A0A0N8PPT6_9BACL</name>
<evidence type="ECO:0008006" key="5">
    <source>
        <dbReference type="Google" id="ProtNLM"/>
    </source>
</evidence>
<dbReference type="Gene3D" id="3.30.70.120">
    <property type="match status" value="1"/>
</dbReference>
<feature type="modified residue" description="O-UMP-tyrosine" evidence="1">
    <location>
        <position position="51"/>
    </location>
</feature>
<dbReference type="GO" id="GO:0006808">
    <property type="term" value="P:regulation of nitrogen utilization"/>
    <property type="evidence" value="ECO:0007669"/>
    <property type="project" value="InterPro"/>
</dbReference>
<evidence type="ECO:0000313" key="4">
    <source>
        <dbReference type="Proteomes" id="UP000050482"/>
    </source>
</evidence>